<sequence length="220" mass="25043">MLKPLPINAKLFSLLPLQSVVFLTHLVTIHPTQLFHVIMINFIIWNARSVVHKLDDIAAVLHHQPIIFGITETWLKLAYQLSHLWLHGALHRQRTFRSRWLRCDILHYSRTIRTSAGLEAAAVRITDVHPPFTFVIVYNLPRGPFPSNSPAQLLTLDASIILAGDINGQNTAWGCHTTTFRGKGLQKFVDYNYLSLSAPNTPTHHPSTKFSPFHHCFLHL</sequence>
<evidence type="ECO:0000313" key="3">
    <source>
        <dbReference type="Proteomes" id="UP001159363"/>
    </source>
</evidence>
<feature type="domain" description="Endonuclease/exonuclease/phosphatase" evidence="1">
    <location>
        <begin position="136"/>
        <end position="208"/>
    </location>
</feature>
<organism evidence="2 3">
    <name type="scientific">Dryococelus australis</name>
    <dbReference type="NCBI Taxonomy" id="614101"/>
    <lineage>
        <taxon>Eukaryota</taxon>
        <taxon>Metazoa</taxon>
        <taxon>Ecdysozoa</taxon>
        <taxon>Arthropoda</taxon>
        <taxon>Hexapoda</taxon>
        <taxon>Insecta</taxon>
        <taxon>Pterygota</taxon>
        <taxon>Neoptera</taxon>
        <taxon>Polyneoptera</taxon>
        <taxon>Phasmatodea</taxon>
        <taxon>Verophasmatodea</taxon>
        <taxon>Anareolatae</taxon>
        <taxon>Phasmatidae</taxon>
        <taxon>Eurycanthinae</taxon>
        <taxon>Dryococelus</taxon>
    </lineage>
</organism>
<proteinExistence type="predicted"/>
<dbReference type="EMBL" id="JARBHB010000003">
    <property type="protein sequence ID" value="KAJ8888003.1"/>
    <property type="molecule type" value="Genomic_DNA"/>
</dbReference>
<comment type="caution">
    <text evidence="2">The sequence shown here is derived from an EMBL/GenBank/DDBJ whole genome shotgun (WGS) entry which is preliminary data.</text>
</comment>
<dbReference type="Gene3D" id="3.60.10.10">
    <property type="entry name" value="Endonuclease/exonuclease/phosphatase"/>
    <property type="match status" value="1"/>
</dbReference>
<dbReference type="InterPro" id="IPR036691">
    <property type="entry name" value="Endo/exonu/phosph_ase_sf"/>
</dbReference>
<keyword evidence="3" id="KW-1185">Reference proteome</keyword>
<dbReference type="Pfam" id="PF14529">
    <property type="entry name" value="Exo_endo_phos_2"/>
    <property type="match status" value="1"/>
</dbReference>
<protein>
    <recommendedName>
        <fullName evidence="1">Endonuclease/exonuclease/phosphatase domain-containing protein</fullName>
    </recommendedName>
</protein>
<evidence type="ECO:0000259" key="1">
    <source>
        <dbReference type="Pfam" id="PF14529"/>
    </source>
</evidence>
<dbReference type="Proteomes" id="UP001159363">
    <property type="component" value="Chromosome 3"/>
</dbReference>
<evidence type="ECO:0000313" key="2">
    <source>
        <dbReference type="EMBL" id="KAJ8888003.1"/>
    </source>
</evidence>
<dbReference type="SUPFAM" id="SSF56219">
    <property type="entry name" value="DNase I-like"/>
    <property type="match status" value="1"/>
</dbReference>
<accession>A0ABQ9HUE0</accession>
<dbReference type="InterPro" id="IPR005135">
    <property type="entry name" value="Endo/exonuclease/phosphatase"/>
</dbReference>
<name>A0ABQ9HUE0_9NEOP</name>
<gene>
    <name evidence="2" type="ORF">PR048_007488</name>
</gene>
<reference evidence="2 3" key="1">
    <citation type="submission" date="2023-02" db="EMBL/GenBank/DDBJ databases">
        <title>LHISI_Scaffold_Assembly.</title>
        <authorList>
            <person name="Stuart O.P."/>
            <person name="Cleave R."/>
            <person name="Magrath M.J.L."/>
            <person name="Mikheyev A.S."/>
        </authorList>
    </citation>
    <scope>NUCLEOTIDE SEQUENCE [LARGE SCALE GENOMIC DNA]</scope>
    <source>
        <strain evidence="2">Daus_M_001</strain>
        <tissue evidence="2">Leg muscle</tissue>
    </source>
</reference>